<dbReference type="InterPro" id="IPR015424">
    <property type="entry name" value="PyrdxlP-dep_Trfase"/>
</dbReference>
<keyword evidence="5" id="KW-1185">Reference proteome</keyword>
<dbReference type="InterPro" id="IPR015422">
    <property type="entry name" value="PyrdxlP-dep_Trfase_small"/>
</dbReference>
<dbReference type="Gene3D" id="3.40.640.10">
    <property type="entry name" value="Type I PLP-dependent aspartate aminotransferase-like (Major domain)"/>
    <property type="match status" value="1"/>
</dbReference>
<dbReference type="SUPFAM" id="SSF53383">
    <property type="entry name" value="PLP-dependent transferases"/>
    <property type="match status" value="1"/>
</dbReference>
<name>A0A4Q1C795_9BACT</name>
<dbReference type="Pfam" id="PF01053">
    <property type="entry name" value="Cys_Met_Meta_PP"/>
    <property type="match status" value="1"/>
</dbReference>
<dbReference type="OrthoDB" id="9805807at2"/>
<dbReference type="InterPro" id="IPR000277">
    <property type="entry name" value="Cys/Met-Metab_PyrdxlP-dep_enz"/>
</dbReference>
<dbReference type="RefSeq" id="WP_129046040.1">
    <property type="nucleotide sequence ID" value="NZ_SDHX01000001.1"/>
</dbReference>
<dbReference type="Proteomes" id="UP000290218">
    <property type="component" value="Unassembled WGS sequence"/>
</dbReference>
<evidence type="ECO:0000313" key="5">
    <source>
        <dbReference type="Proteomes" id="UP000290218"/>
    </source>
</evidence>
<dbReference type="GO" id="GO:0016846">
    <property type="term" value="F:carbon-sulfur lyase activity"/>
    <property type="evidence" value="ECO:0007669"/>
    <property type="project" value="TreeGrafter"/>
</dbReference>
<dbReference type="Gene3D" id="3.90.1150.10">
    <property type="entry name" value="Aspartate Aminotransferase, domain 1"/>
    <property type="match status" value="1"/>
</dbReference>
<sequence>MKTTPSRQPKIPEEPTHAVAEARLLSPRRKTSRATTTRALALEQLAHFSIDPRSPTGRPLLALAEKLYAAHGDVMELWETTTRELARLPREDRLALFNAKKFLSFQLAKLLDTLQNPTRKTHQSLGYSNTTTLAKGPYPVFDNVTALFSANPVITRTATYLFACSEWIDDAFQGREMLHEIYSRLMNPTSITLANHIVDVECGPHAGEYLAWNFNSGMAAIDGVLSHLVGYEDIILSSRNIYGGAYQLIHDWFGKRSNLDVAVHFFDGTTEADFRSALARVRAQHHDRLAAGRRIYVYLESPCNPHGVFLDVPAICRAAHAELLTVILDGTVATPFLVRPLQAADPAERPDFLLHSYTKDLTGHGTTTAGVVIGRNEQMFIPKGGQSPAGHSWSDTLFWNVYYVKGAFLDSDKAFEVLTGMKTLEARMLRKCINTAIFARWLASHPQVTVSGPANPADANHAVTGRLSYLGLPAPLFTIHFEKAKISRTTLERFYDTLTPMFGHMVSLGQSNTMVLCPALTTHSELGETALREAGITPTTIRISVGDENPRELIRDFLLAVRNALDPDKPGFSAKFLTGTAVDRLVDETYLDIHRRHAAAQPRFAEAIV</sequence>
<reference evidence="4 5" key="1">
    <citation type="submission" date="2019-01" db="EMBL/GenBank/DDBJ databases">
        <title>Lacunisphaera sp. strain TWA-58.</title>
        <authorList>
            <person name="Chen W.-M."/>
        </authorList>
    </citation>
    <scope>NUCLEOTIDE SEQUENCE [LARGE SCALE GENOMIC DNA]</scope>
    <source>
        <strain evidence="4 5">TWA-58</strain>
    </source>
</reference>
<dbReference type="PANTHER" id="PTHR11808">
    <property type="entry name" value="TRANS-SULFURATION ENZYME FAMILY MEMBER"/>
    <property type="match status" value="1"/>
</dbReference>
<keyword evidence="2" id="KW-0663">Pyridoxal phosphate</keyword>
<evidence type="ECO:0000256" key="1">
    <source>
        <dbReference type="ARBA" id="ARBA00001933"/>
    </source>
</evidence>
<dbReference type="GO" id="GO:0019346">
    <property type="term" value="P:transsulfuration"/>
    <property type="evidence" value="ECO:0007669"/>
    <property type="project" value="InterPro"/>
</dbReference>
<protein>
    <submittedName>
        <fullName evidence="4">Cys/Met metabolism pyridoxal-phosphate-dependent enzyme</fullName>
    </submittedName>
</protein>
<proteinExistence type="predicted"/>
<evidence type="ECO:0000313" key="4">
    <source>
        <dbReference type="EMBL" id="RXK54676.1"/>
    </source>
</evidence>
<comment type="caution">
    <text evidence="4">The sequence shown here is derived from an EMBL/GenBank/DDBJ whole genome shotgun (WGS) entry which is preliminary data.</text>
</comment>
<evidence type="ECO:0000256" key="3">
    <source>
        <dbReference type="SAM" id="MobiDB-lite"/>
    </source>
</evidence>
<feature type="region of interest" description="Disordered" evidence="3">
    <location>
        <begin position="1"/>
        <end position="20"/>
    </location>
</feature>
<organism evidence="4 5">
    <name type="scientific">Oleiharenicola lentus</name>
    <dbReference type="NCBI Taxonomy" id="2508720"/>
    <lineage>
        <taxon>Bacteria</taxon>
        <taxon>Pseudomonadati</taxon>
        <taxon>Verrucomicrobiota</taxon>
        <taxon>Opitutia</taxon>
        <taxon>Opitutales</taxon>
        <taxon>Opitutaceae</taxon>
        <taxon>Oleiharenicola</taxon>
    </lineage>
</organism>
<evidence type="ECO:0000256" key="2">
    <source>
        <dbReference type="ARBA" id="ARBA00022898"/>
    </source>
</evidence>
<dbReference type="GO" id="GO:0030170">
    <property type="term" value="F:pyridoxal phosphate binding"/>
    <property type="evidence" value="ECO:0007669"/>
    <property type="project" value="InterPro"/>
</dbReference>
<dbReference type="AlphaFoldDB" id="A0A4Q1C795"/>
<accession>A0A4Q1C795</accession>
<dbReference type="GO" id="GO:0005737">
    <property type="term" value="C:cytoplasm"/>
    <property type="evidence" value="ECO:0007669"/>
    <property type="project" value="TreeGrafter"/>
</dbReference>
<comment type="cofactor">
    <cofactor evidence="1">
        <name>pyridoxal 5'-phosphate</name>
        <dbReference type="ChEBI" id="CHEBI:597326"/>
    </cofactor>
</comment>
<gene>
    <name evidence="4" type="ORF">ESB00_01910</name>
</gene>
<dbReference type="EMBL" id="SDHX01000001">
    <property type="protein sequence ID" value="RXK54676.1"/>
    <property type="molecule type" value="Genomic_DNA"/>
</dbReference>
<dbReference type="InterPro" id="IPR015421">
    <property type="entry name" value="PyrdxlP-dep_Trfase_major"/>
</dbReference>